<evidence type="ECO:0000313" key="4">
    <source>
        <dbReference type="Proteomes" id="UP000799753"/>
    </source>
</evidence>
<feature type="compositionally biased region" description="Basic residues" evidence="1">
    <location>
        <begin position="517"/>
        <end position="526"/>
    </location>
</feature>
<feature type="region of interest" description="Disordered" evidence="1">
    <location>
        <begin position="499"/>
        <end position="537"/>
    </location>
</feature>
<feature type="region of interest" description="Disordered" evidence="1">
    <location>
        <begin position="16"/>
        <end position="46"/>
    </location>
</feature>
<reference evidence="3" key="1">
    <citation type="journal article" date="2020" name="Stud. Mycol.">
        <title>101 Dothideomycetes genomes: a test case for predicting lifestyles and emergence of pathogens.</title>
        <authorList>
            <person name="Haridas S."/>
            <person name="Albert R."/>
            <person name="Binder M."/>
            <person name="Bloem J."/>
            <person name="Labutti K."/>
            <person name="Salamov A."/>
            <person name="Andreopoulos B."/>
            <person name="Baker S."/>
            <person name="Barry K."/>
            <person name="Bills G."/>
            <person name="Bluhm B."/>
            <person name="Cannon C."/>
            <person name="Castanera R."/>
            <person name="Culley D."/>
            <person name="Daum C."/>
            <person name="Ezra D."/>
            <person name="Gonzalez J."/>
            <person name="Henrissat B."/>
            <person name="Kuo A."/>
            <person name="Liang C."/>
            <person name="Lipzen A."/>
            <person name="Lutzoni F."/>
            <person name="Magnuson J."/>
            <person name="Mondo S."/>
            <person name="Nolan M."/>
            <person name="Ohm R."/>
            <person name="Pangilinan J."/>
            <person name="Park H.-J."/>
            <person name="Ramirez L."/>
            <person name="Alfaro M."/>
            <person name="Sun H."/>
            <person name="Tritt A."/>
            <person name="Yoshinaga Y."/>
            <person name="Zwiers L.-H."/>
            <person name="Turgeon B."/>
            <person name="Goodwin S."/>
            <person name="Spatafora J."/>
            <person name="Crous P."/>
            <person name="Grigoriev I."/>
        </authorList>
    </citation>
    <scope>NUCLEOTIDE SEQUENCE</scope>
    <source>
        <strain evidence="3">CBS 473.64</strain>
    </source>
</reference>
<dbReference type="EMBL" id="MU006791">
    <property type="protein sequence ID" value="KAF2638055.1"/>
    <property type="molecule type" value="Genomic_DNA"/>
</dbReference>
<dbReference type="AlphaFoldDB" id="A0A6A6RSG4"/>
<feature type="region of interest" description="Disordered" evidence="1">
    <location>
        <begin position="320"/>
        <end position="344"/>
    </location>
</feature>
<organism evidence="3 4">
    <name type="scientific">Massarina eburnea CBS 473.64</name>
    <dbReference type="NCBI Taxonomy" id="1395130"/>
    <lineage>
        <taxon>Eukaryota</taxon>
        <taxon>Fungi</taxon>
        <taxon>Dikarya</taxon>
        <taxon>Ascomycota</taxon>
        <taxon>Pezizomycotina</taxon>
        <taxon>Dothideomycetes</taxon>
        <taxon>Pleosporomycetidae</taxon>
        <taxon>Pleosporales</taxon>
        <taxon>Massarineae</taxon>
        <taxon>Massarinaceae</taxon>
        <taxon>Massarina</taxon>
    </lineage>
</organism>
<evidence type="ECO:0000259" key="2">
    <source>
        <dbReference type="PROSITE" id="PS00028"/>
    </source>
</evidence>
<gene>
    <name evidence="3" type="ORF">P280DRAFT_89922</name>
</gene>
<evidence type="ECO:0000313" key="3">
    <source>
        <dbReference type="EMBL" id="KAF2638055.1"/>
    </source>
</evidence>
<feature type="compositionally biased region" description="Basic residues" evidence="1">
    <location>
        <begin position="499"/>
        <end position="509"/>
    </location>
</feature>
<feature type="region of interest" description="Disordered" evidence="1">
    <location>
        <begin position="169"/>
        <end position="239"/>
    </location>
</feature>
<protein>
    <recommendedName>
        <fullName evidence="2">C2H2-type domain-containing protein</fullName>
    </recommendedName>
</protein>
<feature type="compositionally biased region" description="Low complexity" evidence="1">
    <location>
        <begin position="218"/>
        <end position="238"/>
    </location>
</feature>
<feature type="compositionally biased region" description="Polar residues" evidence="1">
    <location>
        <begin position="25"/>
        <end position="35"/>
    </location>
</feature>
<keyword evidence="4" id="KW-1185">Reference proteome</keyword>
<dbReference type="OrthoDB" id="8922241at2759"/>
<dbReference type="PROSITE" id="PS00028">
    <property type="entry name" value="ZINC_FINGER_C2H2_1"/>
    <property type="match status" value="1"/>
</dbReference>
<feature type="domain" description="C2H2-type" evidence="2">
    <location>
        <begin position="488"/>
        <end position="509"/>
    </location>
</feature>
<proteinExistence type="predicted"/>
<accession>A0A6A6RSG4</accession>
<sequence length="537" mass="59843">MHLYFECQHLTLQLTRSRREDTTDPTRGTRQSSPCAHTLPPYTHYSSAGPVGKLRCHSIIRKSDSESHDVSPNCHKSSRSGSIRKGFGRVFFYFSRMHPIHGTSSYTLGTTATEHAELPAATSMPELPGTMQSGAWELDTFQQQPSLITSQHHEQNHAHSSSIASQYTQPVYSSARTPQHAPVAQPWRASASNSVSSDSLPIERQGTSPYPLMINNDPPTTSPSTSHSTSTTTSPATPNRFEERAWSGNGNMYQQTSSFNAPHSYPMSPYGYYQPKSGADLSGSPVSIRTSCAQSYSIHNTSLPTPLLTSPRNHGTELSPLGFQHNSFEGSPTSSPSHSSAGSGMSYMIAAHNLEQLNTVSQHNHATVHPSLWDSRVSFPQTHRSSEGSRPIALFHDDHFDDPSPPYHVNADVLQAPTQYQSEPGQTFPHLTPANKKTKLPCISTPLLACPYCDQLFKGLSRTGNRNRHIKAYHRMNSSTEEVAAKTCRSCGAVYKRPDARRKHEWKKHRLEDCRPDKRRHEKKEKRVYMPNIQEYQ</sequence>
<dbReference type="InterPro" id="IPR013087">
    <property type="entry name" value="Znf_C2H2_type"/>
</dbReference>
<dbReference type="Proteomes" id="UP000799753">
    <property type="component" value="Unassembled WGS sequence"/>
</dbReference>
<evidence type="ECO:0000256" key="1">
    <source>
        <dbReference type="SAM" id="MobiDB-lite"/>
    </source>
</evidence>
<feature type="compositionally biased region" description="Low complexity" evidence="1">
    <location>
        <begin position="190"/>
        <end position="199"/>
    </location>
</feature>
<name>A0A6A6RSG4_9PLEO</name>
<feature type="compositionally biased region" description="Low complexity" evidence="1">
    <location>
        <begin position="327"/>
        <end position="344"/>
    </location>
</feature>